<feature type="region of interest" description="Disordered" evidence="1">
    <location>
        <begin position="307"/>
        <end position="332"/>
    </location>
</feature>
<feature type="compositionally biased region" description="Basic residues" evidence="1">
    <location>
        <begin position="53"/>
        <end position="63"/>
    </location>
</feature>
<feature type="compositionally biased region" description="Acidic residues" evidence="1">
    <location>
        <begin position="311"/>
        <end position="331"/>
    </location>
</feature>
<feature type="region of interest" description="Disordered" evidence="1">
    <location>
        <begin position="175"/>
        <end position="291"/>
    </location>
</feature>
<feature type="compositionally biased region" description="Low complexity" evidence="1">
    <location>
        <begin position="248"/>
        <end position="272"/>
    </location>
</feature>
<feature type="region of interest" description="Disordered" evidence="1">
    <location>
        <begin position="347"/>
        <end position="372"/>
    </location>
</feature>
<feature type="compositionally biased region" description="Low complexity" evidence="1">
    <location>
        <begin position="347"/>
        <end position="365"/>
    </location>
</feature>
<evidence type="ECO:0000256" key="1">
    <source>
        <dbReference type="SAM" id="MobiDB-lite"/>
    </source>
</evidence>
<accession>A0A9P6FLG5</accession>
<feature type="region of interest" description="Disordered" evidence="1">
    <location>
        <begin position="1"/>
        <end position="69"/>
    </location>
</feature>
<feature type="compositionally biased region" description="Low complexity" evidence="1">
    <location>
        <begin position="30"/>
        <end position="52"/>
    </location>
</feature>
<reference evidence="2" key="1">
    <citation type="journal article" date="2020" name="Fungal Divers.">
        <title>Resolving the Mortierellaceae phylogeny through synthesis of multi-gene phylogenetics and phylogenomics.</title>
        <authorList>
            <person name="Vandepol N."/>
            <person name="Liber J."/>
            <person name="Desiro A."/>
            <person name="Na H."/>
            <person name="Kennedy M."/>
            <person name="Barry K."/>
            <person name="Grigoriev I.V."/>
            <person name="Miller A.N."/>
            <person name="O'Donnell K."/>
            <person name="Stajich J.E."/>
            <person name="Bonito G."/>
        </authorList>
    </citation>
    <scope>NUCLEOTIDE SEQUENCE</scope>
    <source>
        <strain evidence="2">KOD1015</strain>
    </source>
</reference>
<keyword evidence="3" id="KW-1185">Reference proteome</keyword>
<evidence type="ECO:0000313" key="3">
    <source>
        <dbReference type="Proteomes" id="UP000780801"/>
    </source>
</evidence>
<sequence length="475" mass="49542">MNAYGGRPIEGLGLDPALMEMSNKDEGQLHHQQQQQQIHGQGDSLPQHLSQSQHHRRSRHGSKGSRDEFGFYSMAHHDRIAEDEEEESSTMLMAAEILNKSLSINRSYSSIRSSFLLEPSASFATPELENEAGPKAGMPPRLGSPVPGIDNSTLSSGAGPGATIASGTTAVEAAIPGDRAPSSTGGNSGFGGNNGRIRLFAPGQGHRVQRSSGGGSGSGSGSSSTMSMGGGSNSHLLTRSTSGGGSNGPSANGHRRTGSSNAGSNSSSIAMSTPGYSGPMSNRGAGSSVGRGMIGHQIQASCEDLLLSPSDNEDDDDYDDDSTESEDEDYDTNPYLIQHAPVSVNQYPHHYPHHYQPQQQQQLPYSSGRYEGTKTRENSFEYRHVAGSGMHPTGRTSLDGMMGGAAGGVGTSGRFMGGYQSPVDSQPTSRPSSRPNSRAGSRPGSMPTSPSSKRLAHERGPGGLGRHGSIPPGAV</sequence>
<proteinExistence type="predicted"/>
<comment type="caution">
    <text evidence="2">The sequence shown here is derived from an EMBL/GenBank/DDBJ whole genome shotgun (WGS) entry which is preliminary data.</text>
</comment>
<feature type="compositionally biased region" description="Low complexity" evidence="1">
    <location>
        <begin position="425"/>
        <end position="445"/>
    </location>
</feature>
<dbReference type="Proteomes" id="UP000780801">
    <property type="component" value="Unassembled WGS sequence"/>
</dbReference>
<feature type="region of interest" description="Disordered" evidence="1">
    <location>
        <begin position="401"/>
        <end position="475"/>
    </location>
</feature>
<dbReference type="AlphaFoldDB" id="A0A9P6FLG5"/>
<dbReference type="EMBL" id="JAABOA010005706">
    <property type="protein sequence ID" value="KAF9574389.1"/>
    <property type="molecule type" value="Genomic_DNA"/>
</dbReference>
<name>A0A9P6FLG5_9FUNG</name>
<evidence type="ECO:0000313" key="2">
    <source>
        <dbReference type="EMBL" id="KAF9574389.1"/>
    </source>
</evidence>
<gene>
    <name evidence="2" type="ORF">BGW38_008330</name>
</gene>
<feature type="compositionally biased region" description="Gly residues" evidence="1">
    <location>
        <begin position="401"/>
        <end position="411"/>
    </location>
</feature>
<protein>
    <submittedName>
        <fullName evidence="2">Uncharacterized protein</fullName>
    </submittedName>
</protein>
<organism evidence="2 3">
    <name type="scientific">Lunasporangiospora selenospora</name>
    <dbReference type="NCBI Taxonomy" id="979761"/>
    <lineage>
        <taxon>Eukaryota</taxon>
        <taxon>Fungi</taxon>
        <taxon>Fungi incertae sedis</taxon>
        <taxon>Mucoromycota</taxon>
        <taxon>Mortierellomycotina</taxon>
        <taxon>Mortierellomycetes</taxon>
        <taxon>Mortierellales</taxon>
        <taxon>Mortierellaceae</taxon>
        <taxon>Lunasporangiospora</taxon>
    </lineage>
</organism>